<keyword evidence="4" id="KW-1185">Reference proteome</keyword>
<evidence type="ECO:0000313" key="3">
    <source>
        <dbReference type="EMBL" id="MDH6199029.1"/>
    </source>
</evidence>
<keyword evidence="2" id="KW-0472">Membrane</keyword>
<evidence type="ECO:0000256" key="2">
    <source>
        <dbReference type="SAM" id="Phobius"/>
    </source>
</evidence>
<proteinExistence type="predicted"/>
<comment type="caution">
    <text evidence="3">The sequence shown here is derived from an EMBL/GenBank/DDBJ whole genome shotgun (WGS) entry which is preliminary data.</text>
</comment>
<sequence>MIKFAKPSPLRALVCVAVVTVFMCVVVGIAISTAMIVGSSDPAPLPTGEYVRLFIVNITMWGPIMLITAWFLSVPVILAAGLLVACIHVVDPPREDEAETEADARGAHRKTISAPNTDPVPRTAQHECY</sequence>
<gene>
    <name evidence="3" type="ORF">M2272_005696</name>
</gene>
<evidence type="ECO:0000256" key="1">
    <source>
        <dbReference type="SAM" id="MobiDB-lite"/>
    </source>
</evidence>
<dbReference type="EMBL" id="JARXVE010000014">
    <property type="protein sequence ID" value="MDH6199029.1"/>
    <property type="molecule type" value="Genomic_DNA"/>
</dbReference>
<dbReference type="Proteomes" id="UP001160130">
    <property type="component" value="Unassembled WGS sequence"/>
</dbReference>
<keyword evidence="2" id="KW-0812">Transmembrane</keyword>
<reference evidence="3 4" key="1">
    <citation type="submission" date="2023-04" db="EMBL/GenBank/DDBJ databases">
        <title>Forest soil microbial communities from Buena Vista Peninsula, Colon Province, Panama.</title>
        <authorList>
            <person name="Bouskill N."/>
        </authorList>
    </citation>
    <scope>NUCLEOTIDE SEQUENCE [LARGE SCALE GENOMIC DNA]</scope>
    <source>
        <strain evidence="3 4">AC80</strain>
    </source>
</reference>
<dbReference type="RefSeq" id="WP_280835593.1">
    <property type="nucleotide sequence ID" value="NZ_JARXVE010000014.1"/>
</dbReference>
<evidence type="ECO:0000313" key="4">
    <source>
        <dbReference type="Proteomes" id="UP001160130"/>
    </source>
</evidence>
<organism evidence="3 4">
    <name type="scientific">Mycolicibacterium frederiksbergense</name>
    <dbReference type="NCBI Taxonomy" id="117567"/>
    <lineage>
        <taxon>Bacteria</taxon>
        <taxon>Bacillati</taxon>
        <taxon>Actinomycetota</taxon>
        <taxon>Actinomycetes</taxon>
        <taxon>Mycobacteriales</taxon>
        <taxon>Mycobacteriaceae</taxon>
        <taxon>Mycolicibacterium</taxon>
    </lineage>
</organism>
<feature type="transmembrane region" description="Helical" evidence="2">
    <location>
        <begin position="58"/>
        <end position="85"/>
    </location>
</feature>
<feature type="transmembrane region" description="Helical" evidence="2">
    <location>
        <begin position="12"/>
        <end position="38"/>
    </location>
</feature>
<accession>A0ABT6L7Y7</accession>
<protein>
    <submittedName>
        <fullName evidence="3">Uncharacterized protein</fullName>
    </submittedName>
</protein>
<keyword evidence="2" id="KW-1133">Transmembrane helix</keyword>
<feature type="region of interest" description="Disordered" evidence="1">
    <location>
        <begin position="97"/>
        <end position="129"/>
    </location>
</feature>
<name>A0ABT6L7Y7_9MYCO</name>